<dbReference type="Pfam" id="PF14712">
    <property type="entry name" value="Snapin_Pallidin"/>
    <property type="match status" value="1"/>
</dbReference>
<evidence type="ECO:0000256" key="2">
    <source>
        <dbReference type="ARBA" id="ARBA00023054"/>
    </source>
</evidence>
<dbReference type="GO" id="GO:0006886">
    <property type="term" value="P:intracellular protein transport"/>
    <property type="evidence" value="ECO:0007669"/>
    <property type="project" value="InterPro"/>
</dbReference>
<dbReference type="GO" id="GO:0032418">
    <property type="term" value="P:lysosome localization"/>
    <property type="evidence" value="ECO:0007669"/>
    <property type="project" value="TreeGrafter"/>
</dbReference>
<comment type="similarity">
    <text evidence="1">Belongs to the SNAPIN family.</text>
</comment>
<dbReference type="PANTHER" id="PTHR31305">
    <property type="entry name" value="SNARE-ASSOCIATED PROTEIN SNAPIN"/>
    <property type="match status" value="1"/>
</dbReference>
<protein>
    <recommendedName>
        <fullName evidence="3">Biogenesis of lysosome-related organelles complex 1 subunit 7</fullName>
    </recommendedName>
</protein>
<dbReference type="PANTHER" id="PTHR31305:SF2">
    <property type="entry name" value="SNARE-ASSOCIATED PROTEIN SNAPIN"/>
    <property type="match status" value="1"/>
</dbReference>
<dbReference type="GO" id="GO:0008333">
    <property type="term" value="P:endosome to lysosome transport"/>
    <property type="evidence" value="ECO:0007669"/>
    <property type="project" value="TreeGrafter"/>
</dbReference>
<gene>
    <name evidence="6" type="primary">LOC111596058</name>
</gene>
<organism evidence="5 6">
    <name type="scientific">Drosophila hydei</name>
    <name type="common">Fruit fly</name>
    <dbReference type="NCBI Taxonomy" id="7224"/>
    <lineage>
        <taxon>Eukaryota</taxon>
        <taxon>Metazoa</taxon>
        <taxon>Ecdysozoa</taxon>
        <taxon>Arthropoda</taxon>
        <taxon>Hexapoda</taxon>
        <taxon>Insecta</taxon>
        <taxon>Pterygota</taxon>
        <taxon>Neoptera</taxon>
        <taxon>Endopterygota</taxon>
        <taxon>Diptera</taxon>
        <taxon>Brachycera</taxon>
        <taxon>Muscomorpha</taxon>
        <taxon>Ephydroidea</taxon>
        <taxon>Drosophilidae</taxon>
        <taxon>Drosophila</taxon>
    </lineage>
</organism>
<sequence length="162" mass="18387">MLISKIDLSSKYDTTYRRSRLLAKFAMDKDSDSTVTSLDENTENFCTNPTRDILAEGITNLFKPTIEKLDERVASTIQLQSELRGQLDALAAQLRDIEKAQNQIPEFADKVKELLNVKHKVTIISNVLSNSQERLTGLHRLIEKEQRRRQALLDSALATNIS</sequence>
<keyword evidence="2 4" id="KW-0175">Coiled coil</keyword>
<dbReference type="AlphaFoldDB" id="A0A6J1LFP9"/>
<dbReference type="RefSeq" id="XP_023165874.1">
    <property type="nucleotide sequence ID" value="XM_023310106.2"/>
</dbReference>
<name>A0A6J1LFP9_DROHY</name>
<dbReference type="GO" id="GO:0000149">
    <property type="term" value="F:SNARE binding"/>
    <property type="evidence" value="ECO:0007669"/>
    <property type="project" value="TreeGrafter"/>
</dbReference>
<dbReference type="KEGG" id="dhe:111596058"/>
<dbReference type="GO" id="GO:0016079">
    <property type="term" value="P:synaptic vesicle exocytosis"/>
    <property type="evidence" value="ECO:0007669"/>
    <property type="project" value="TreeGrafter"/>
</dbReference>
<evidence type="ECO:0000256" key="1">
    <source>
        <dbReference type="ARBA" id="ARBA00006111"/>
    </source>
</evidence>
<dbReference type="PIRSF" id="PIRSF037631">
    <property type="entry name" value="Snapin"/>
    <property type="match status" value="1"/>
</dbReference>
<proteinExistence type="inferred from homology"/>
<dbReference type="GO" id="GO:2000300">
    <property type="term" value="P:regulation of synaptic vesicle exocytosis"/>
    <property type="evidence" value="ECO:0007669"/>
    <property type="project" value="TreeGrafter"/>
</dbReference>
<dbReference type="OMA" id="LNMHIRE"/>
<evidence type="ECO:0000256" key="3">
    <source>
        <dbReference type="ARBA" id="ARBA00033330"/>
    </source>
</evidence>
<dbReference type="GO" id="GO:0008021">
    <property type="term" value="C:synaptic vesicle"/>
    <property type="evidence" value="ECO:0007669"/>
    <property type="project" value="TreeGrafter"/>
</dbReference>
<feature type="coiled-coil region" evidence="4">
    <location>
        <begin position="80"/>
        <end position="148"/>
    </location>
</feature>
<dbReference type="GO" id="GO:0007040">
    <property type="term" value="P:lysosome organization"/>
    <property type="evidence" value="ECO:0007669"/>
    <property type="project" value="TreeGrafter"/>
</dbReference>
<dbReference type="Proteomes" id="UP000504633">
    <property type="component" value="Unplaced"/>
</dbReference>
<accession>A0A6J1LFP9</accession>
<dbReference type="CTD" id="23557"/>
<dbReference type="OrthoDB" id="5399166at2759"/>
<evidence type="ECO:0000256" key="4">
    <source>
        <dbReference type="SAM" id="Coils"/>
    </source>
</evidence>
<keyword evidence="5" id="KW-1185">Reference proteome</keyword>
<dbReference type="InterPro" id="IPR028119">
    <property type="entry name" value="Snapin/Pallidin/Snn1"/>
</dbReference>
<evidence type="ECO:0000313" key="5">
    <source>
        <dbReference type="Proteomes" id="UP000504633"/>
    </source>
</evidence>
<dbReference type="GeneID" id="111596058"/>
<dbReference type="GO" id="GO:0099078">
    <property type="term" value="C:BORC complex"/>
    <property type="evidence" value="ECO:0007669"/>
    <property type="project" value="TreeGrafter"/>
</dbReference>
<reference evidence="6" key="1">
    <citation type="submission" date="2025-08" db="UniProtKB">
        <authorList>
            <consortium name="RefSeq"/>
        </authorList>
    </citation>
    <scope>IDENTIFICATION</scope>
    <source>
        <strain evidence="6">15085-1641.00</strain>
        <tissue evidence="6">Whole body</tissue>
    </source>
</reference>
<dbReference type="InterPro" id="IPR017246">
    <property type="entry name" value="Snapin"/>
</dbReference>
<evidence type="ECO:0000313" key="6">
    <source>
        <dbReference type="RefSeq" id="XP_023165874.1"/>
    </source>
</evidence>
<dbReference type="GO" id="GO:0031083">
    <property type="term" value="C:BLOC-1 complex"/>
    <property type="evidence" value="ECO:0007669"/>
    <property type="project" value="InterPro"/>
</dbReference>